<name>A0A812K2Q0_9DINO</name>
<comment type="caution">
    <text evidence="1">The sequence shown here is derived from an EMBL/GenBank/DDBJ whole genome shotgun (WGS) entry which is preliminary data.</text>
</comment>
<protein>
    <submittedName>
        <fullName evidence="1">Rpl28 protein</fullName>
    </submittedName>
</protein>
<dbReference type="AlphaFoldDB" id="A0A812K2Q0"/>
<reference evidence="1" key="1">
    <citation type="submission" date="2021-02" db="EMBL/GenBank/DDBJ databases">
        <authorList>
            <person name="Dougan E. K."/>
            <person name="Rhodes N."/>
            <person name="Thang M."/>
            <person name="Chan C."/>
        </authorList>
    </citation>
    <scope>NUCLEOTIDE SEQUENCE</scope>
</reference>
<organism evidence="1 2">
    <name type="scientific">Symbiodinium necroappetens</name>
    <dbReference type="NCBI Taxonomy" id="1628268"/>
    <lineage>
        <taxon>Eukaryota</taxon>
        <taxon>Sar</taxon>
        <taxon>Alveolata</taxon>
        <taxon>Dinophyceae</taxon>
        <taxon>Suessiales</taxon>
        <taxon>Symbiodiniaceae</taxon>
        <taxon>Symbiodinium</taxon>
    </lineage>
</organism>
<gene>
    <name evidence="1" type="primary">Rpl28</name>
    <name evidence="1" type="ORF">SNEC2469_LOCUS2833</name>
</gene>
<dbReference type="Proteomes" id="UP000601435">
    <property type="component" value="Unassembled WGS sequence"/>
</dbReference>
<accession>A0A812K2Q0</accession>
<proteinExistence type="predicted"/>
<sequence>MTVLIGFDGHVAPAGCAVPTYRARRHAVEAAQIRLARSGQFAFQESIVLTTRSKRKGRQQRPGTVLVTTGIKKGSKKGPEQLKKAQFRHPSMWSTQCLRAVPLQIIATTYNRPEMLAMALTKYSKIKKSFKKKVALQSVRSRK</sequence>
<evidence type="ECO:0000313" key="2">
    <source>
        <dbReference type="Proteomes" id="UP000601435"/>
    </source>
</evidence>
<dbReference type="EMBL" id="CAJNJA010007167">
    <property type="protein sequence ID" value="CAE7221173.1"/>
    <property type="molecule type" value="Genomic_DNA"/>
</dbReference>
<evidence type="ECO:0000313" key="1">
    <source>
        <dbReference type="EMBL" id="CAE7221173.1"/>
    </source>
</evidence>
<keyword evidence="2" id="KW-1185">Reference proteome</keyword>